<dbReference type="AlphaFoldDB" id="A0A4Y1R6F7"/>
<evidence type="ECO:0000313" key="1">
    <source>
        <dbReference type="EMBL" id="BBG99722.1"/>
    </source>
</evidence>
<sequence length="382" mass="43539">MEESALQNPKLVLHFDEKQMKAEAAAATFNNPIRPLPSNLYSSPISRQINFPYQRCLLGRYNSVKGLQLYSSGSLQYSGGVVCAVNGDGRGYVSSWDEKPYEYLPTGRKSYLDEQDIVTFLDPPKDLIPLDSASYNPAAYLWRHRLLRLLEPRLISRAWEIAGTRYEDPNLAKRSASKLLSNEDGSISLEYYNCRTNGGPMPISWINSFKKHYGHNLELWCGILSTWPMHIDMIFLVKHYLSKCDSMDRTGAVLTGGIAEGASCSDSLRMSLFWMFSIHFFIAWFAIPRVEFVDITLNNYCNESGGSFATGLANSFSPLYFVVRQFKEVMPTEQPCDLAYEFGDGLFDLHEYPEGFQNQSSIHILSTIKWLCMFVIWDQVFQ</sequence>
<dbReference type="PANTHER" id="PTHR37201:SF1">
    <property type="entry name" value="WD REPEAT PROTEIN"/>
    <property type="match status" value="1"/>
</dbReference>
<gene>
    <name evidence="1" type="ORF">Prudu_009500</name>
</gene>
<name>A0A4Y1R6F7_PRUDU</name>
<accession>A0A4Y1R6F7</accession>
<dbReference type="EMBL" id="AP019299">
    <property type="protein sequence ID" value="BBG99722.1"/>
    <property type="molecule type" value="Genomic_DNA"/>
</dbReference>
<organism evidence="1">
    <name type="scientific">Prunus dulcis</name>
    <name type="common">Almond</name>
    <name type="synonym">Amygdalus dulcis</name>
    <dbReference type="NCBI Taxonomy" id="3755"/>
    <lineage>
        <taxon>Eukaryota</taxon>
        <taxon>Viridiplantae</taxon>
        <taxon>Streptophyta</taxon>
        <taxon>Embryophyta</taxon>
        <taxon>Tracheophyta</taxon>
        <taxon>Spermatophyta</taxon>
        <taxon>Magnoliopsida</taxon>
        <taxon>eudicotyledons</taxon>
        <taxon>Gunneridae</taxon>
        <taxon>Pentapetalae</taxon>
        <taxon>rosids</taxon>
        <taxon>fabids</taxon>
        <taxon>Rosales</taxon>
        <taxon>Rosaceae</taxon>
        <taxon>Amygdaloideae</taxon>
        <taxon>Amygdaleae</taxon>
        <taxon>Prunus</taxon>
    </lineage>
</organism>
<proteinExistence type="predicted"/>
<reference evidence="1" key="1">
    <citation type="journal article" date="2019" name="Science">
        <title>Mutation of a bHLH transcription factor allowed almond domestication.</title>
        <authorList>
            <person name="Sanchez-Perez R."/>
            <person name="Pavan S."/>
            <person name="Mazzeo R."/>
            <person name="Moldovan C."/>
            <person name="Aiese Cigliano R."/>
            <person name="Del Cueto J."/>
            <person name="Ricciardi F."/>
            <person name="Lotti C."/>
            <person name="Ricciardi L."/>
            <person name="Dicenta F."/>
            <person name="Lopez-Marques R.L."/>
            <person name="Lindberg Moller B."/>
        </authorList>
    </citation>
    <scope>NUCLEOTIDE SEQUENCE</scope>
</reference>
<dbReference type="PANTHER" id="PTHR37201">
    <property type="entry name" value="WD REPEAT PROTEIN"/>
    <property type="match status" value="1"/>
</dbReference>
<protein>
    <submittedName>
        <fullName evidence="1">Uncharacterized protein</fullName>
    </submittedName>
</protein>